<evidence type="ECO:0000256" key="1">
    <source>
        <dbReference type="SAM" id="Phobius"/>
    </source>
</evidence>
<protein>
    <submittedName>
        <fullName evidence="2">Uncharacterized protein</fullName>
    </submittedName>
</protein>
<evidence type="ECO:0000313" key="3">
    <source>
        <dbReference type="Proteomes" id="UP000265926"/>
    </source>
</evidence>
<organism evidence="2 3">
    <name type="scientific">Maribellus luteus</name>
    <dbReference type="NCBI Taxonomy" id="2305463"/>
    <lineage>
        <taxon>Bacteria</taxon>
        <taxon>Pseudomonadati</taxon>
        <taxon>Bacteroidota</taxon>
        <taxon>Bacteroidia</taxon>
        <taxon>Marinilabiliales</taxon>
        <taxon>Prolixibacteraceae</taxon>
        <taxon>Maribellus</taxon>
    </lineage>
</organism>
<sequence length="119" mass="12917">MEKHVNLLAALQIGLRLLGLVVAGVLFALLHFIGDFTGEHEAQMVLSIIANVMIVFATVLSLPGIVAGIGLFRKKEWARILTLILSVFDLVSFPVGTAIGVYSIWVLSNPETVELFKNS</sequence>
<keyword evidence="1" id="KW-0472">Membrane</keyword>
<name>A0A399T8V5_9BACT</name>
<keyword evidence="1" id="KW-0812">Transmembrane</keyword>
<dbReference type="AlphaFoldDB" id="A0A399T8V5"/>
<dbReference type="OrthoDB" id="1121776at2"/>
<feature type="transmembrane region" description="Helical" evidence="1">
    <location>
        <begin position="7"/>
        <end position="33"/>
    </location>
</feature>
<proteinExistence type="predicted"/>
<gene>
    <name evidence="2" type="ORF">D1614_01240</name>
</gene>
<feature type="transmembrane region" description="Helical" evidence="1">
    <location>
        <begin position="83"/>
        <end position="105"/>
    </location>
</feature>
<keyword evidence="1" id="KW-1133">Transmembrane helix</keyword>
<evidence type="ECO:0000313" key="2">
    <source>
        <dbReference type="EMBL" id="RIJ50591.1"/>
    </source>
</evidence>
<dbReference type="EMBL" id="QWGR01000001">
    <property type="protein sequence ID" value="RIJ50591.1"/>
    <property type="molecule type" value="Genomic_DNA"/>
</dbReference>
<dbReference type="Proteomes" id="UP000265926">
    <property type="component" value="Unassembled WGS sequence"/>
</dbReference>
<reference evidence="2 3" key="1">
    <citation type="submission" date="2018-08" db="EMBL/GenBank/DDBJ databases">
        <title>Pallidiluteibacterium maritimus gen. nov., sp. nov., isolated from coastal sediment.</title>
        <authorList>
            <person name="Zhou L.Y."/>
        </authorList>
    </citation>
    <scope>NUCLEOTIDE SEQUENCE [LARGE SCALE GENOMIC DNA]</scope>
    <source>
        <strain evidence="2 3">XSD2</strain>
    </source>
</reference>
<comment type="caution">
    <text evidence="2">The sequence shown here is derived from an EMBL/GenBank/DDBJ whole genome shotgun (WGS) entry which is preliminary data.</text>
</comment>
<feature type="transmembrane region" description="Helical" evidence="1">
    <location>
        <begin position="45"/>
        <end position="71"/>
    </location>
</feature>
<keyword evidence="3" id="KW-1185">Reference proteome</keyword>
<dbReference type="RefSeq" id="WP_119436060.1">
    <property type="nucleotide sequence ID" value="NZ_QWGR01000001.1"/>
</dbReference>
<accession>A0A399T8V5</accession>